<comment type="caution">
    <text evidence="2">The sequence shown here is derived from an EMBL/GenBank/DDBJ whole genome shotgun (WGS) entry which is preliminary data.</text>
</comment>
<evidence type="ECO:0000259" key="1">
    <source>
        <dbReference type="Pfam" id="PF12728"/>
    </source>
</evidence>
<dbReference type="GO" id="GO:0003677">
    <property type="term" value="F:DNA binding"/>
    <property type="evidence" value="ECO:0007669"/>
    <property type="project" value="InterPro"/>
</dbReference>
<feature type="domain" description="Helix-turn-helix" evidence="1">
    <location>
        <begin position="78"/>
        <end position="128"/>
    </location>
</feature>
<dbReference type="AlphaFoldDB" id="A0A094Q834"/>
<reference evidence="2" key="1">
    <citation type="submission" date="2014-06" db="EMBL/GenBank/DDBJ databases">
        <title>Key roles for freshwater Actinobacteria revealed by deep metagenomic sequencing.</title>
        <authorList>
            <person name="Ghai R."/>
            <person name="Mizuno C.M."/>
            <person name="Picazo A."/>
            <person name="Camacho A."/>
            <person name="Rodriguez-Valera F."/>
        </authorList>
    </citation>
    <scope>NUCLEOTIDE SEQUENCE</scope>
</reference>
<evidence type="ECO:0000313" key="2">
    <source>
        <dbReference type="EMBL" id="KGA20375.1"/>
    </source>
</evidence>
<organism evidence="2">
    <name type="scientific">freshwater metagenome</name>
    <dbReference type="NCBI Taxonomy" id="449393"/>
    <lineage>
        <taxon>unclassified sequences</taxon>
        <taxon>metagenomes</taxon>
        <taxon>ecological metagenomes</taxon>
    </lineage>
</organism>
<name>A0A094Q834_9ZZZZ</name>
<dbReference type="NCBIfam" id="TIGR01764">
    <property type="entry name" value="excise"/>
    <property type="match status" value="1"/>
</dbReference>
<gene>
    <name evidence="2" type="ORF">GM51_5360</name>
</gene>
<sequence length="142" mass="15872">MNKIPSHSLGSCDFRFAFATDLLFPTWPTRIGIAIKFPQTFSYSHINCICIHVHFLTCGKLLEADFEVGHDVGMVARFLTLSDVAELLNIAPAQVYTLVRTGELPAIKIGARGQWRVEDRALENYIAQLYSATADFVAQNPR</sequence>
<protein>
    <recommendedName>
        <fullName evidence="1">Helix-turn-helix domain-containing protein</fullName>
    </recommendedName>
</protein>
<dbReference type="InterPro" id="IPR009061">
    <property type="entry name" value="DNA-bd_dom_put_sf"/>
</dbReference>
<accession>A0A094Q834</accession>
<dbReference type="Pfam" id="PF12728">
    <property type="entry name" value="HTH_17"/>
    <property type="match status" value="1"/>
</dbReference>
<proteinExistence type="predicted"/>
<dbReference type="SUPFAM" id="SSF46955">
    <property type="entry name" value="Putative DNA-binding domain"/>
    <property type="match status" value="1"/>
</dbReference>
<dbReference type="InterPro" id="IPR041657">
    <property type="entry name" value="HTH_17"/>
</dbReference>
<dbReference type="InterPro" id="IPR010093">
    <property type="entry name" value="SinI_DNA-bd"/>
</dbReference>
<dbReference type="EMBL" id="JNSL01000022">
    <property type="protein sequence ID" value="KGA20375.1"/>
    <property type="molecule type" value="Genomic_DNA"/>
</dbReference>